<comment type="caution">
    <text evidence="2">The sequence shown here is derived from an EMBL/GenBank/DDBJ whole genome shotgun (WGS) entry which is preliminary data.</text>
</comment>
<feature type="transmembrane region" description="Helical" evidence="1">
    <location>
        <begin position="32"/>
        <end position="56"/>
    </location>
</feature>
<dbReference type="Proteomes" id="UP000308671">
    <property type="component" value="Unassembled WGS sequence"/>
</dbReference>
<feature type="transmembrane region" description="Helical" evidence="1">
    <location>
        <begin position="62"/>
        <end position="85"/>
    </location>
</feature>
<keyword evidence="1" id="KW-0812">Transmembrane</keyword>
<keyword evidence="3" id="KW-1185">Reference proteome</keyword>
<keyword evidence="1" id="KW-1133">Transmembrane helix</keyword>
<name>A0A4S8R4G3_9HELO</name>
<organism evidence="2 3">
    <name type="scientific">Botrytis galanthina</name>
    <dbReference type="NCBI Taxonomy" id="278940"/>
    <lineage>
        <taxon>Eukaryota</taxon>
        <taxon>Fungi</taxon>
        <taxon>Dikarya</taxon>
        <taxon>Ascomycota</taxon>
        <taxon>Pezizomycotina</taxon>
        <taxon>Leotiomycetes</taxon>
        <taxon>Helotiales</taxon>
        <taxon>Sclerotiniaceae</taxon>
        <taxon>Botrytis</taxon>
    </lineage>
</organism>
<reference evidence="2 3" key="1">
    <citation type="submission" date="2017-12" db="EMBL/GenBank/DDBJ databases">
        <title>Comparative genomics of Botrytis spp.</title>
        <authorList>
            <person name="Valero-Jimenez C.A."/>
            <person name="Tapia P."/>
            <person name="Veloso J."/>
            <person name="Silva-Moreno E."/>
            <person name="Staats M."/>
            <person name="Valdes J.H."/>
            <person name="Van Kan J.A.L."/>
        </authorList>
    </citation>
    <scope>NUCLEOTIDE SEQUENCE [LARGE SCALE GENOMIC DNA]</scope>
    <source>
        <strain evidence="2 3">MUCL435</strain>
    </source>
</reference>
<evidence type="ECO:0000313" key="3">
    <source>
        <dbReference type="Proteomes" id="UP000308671"/>
    </source>
</evidence>
<gene>
    <name evidence="2" type="ORF">BGAL_0067g00070</name>
</gene>
<dbReference type="EMBL" id="PQXL01000067">
    <property type="protein sequence ID" value="THV52817.1"/>
    <property type="molecule type" value="Genomic_DNA"/>
</dbReference>
<accession>A0A4S8R4G3</accession>
<sequence length="201" mass="22684">MRSDHPLDMWEELLDYFYTNDRKPRIQLVHCVFDNILVAIGLSPFAMGCFFGYTFFAITTIVAFPLFIAALGMMLVSDAIALVLVNVYRITTRWTSGIWRRILGNRKGLTADQLPTTNTPQTKFTTKESSVYSLTPTILIENKNDERNFALHSNPVTTMKYIPSDPAPVFPSPCAEIGGRSRETDSHVTVYPPPPYSITRV</sequence>
<dbReference type="OrthoDB" id="3524410at2759"/>
<evidence type="ECO:0000256" key="1">
    <source>
        <dbReference type="SAM" id="Phobius"/>
    </source>
</evidence>
<keyword evidence="1" id="KW-0472">Membrane</keyword>
<proteinExistence type="predicted"/>
<dbReference type="AlphaFoldDB" id="A0A4S8R4G3"/>
<protein>
    <submittedName>
        <fullName evidence="2">Uncharacterized protein</fullName>
    </submittedName>
</protein>
<evidence type="ECO:0000313" key="2">
    <source>
        <dbReference type="EMBL" id="THV52817.1"/>
    </source>
</evidence>